<feature type="transmembrane region" description="Helical" evidence="6">
    <location>
        <begin position="425"/>
        <end position="443"/>
    </location>
</feature>
<reference evidence="8 9" key="1">
    <citation type="journal article" date="2019" name="Sci. Rep.">
        <title>Comparative genomics of chytrid fungi reveal insights into the obligate biotrophic and pathogenic lifestyle of Synchytrium endobioticum.</title>
        <authorList>
            <person name="van de Vossenberg B.T.L.H."/>
            <person name="Warris S."/>
            <person name="Nguyen H.D.T."/>
            <person name="van Gent-Pelzer M.P.E."/>
            <person name="Joly D.L."/>
            <person name="van de Geest H.C."/>
            <person name="Bonants P.J.M."/>
            <person name="Smith D.S."/>
            <person name="Levesque C.A."/>
            <person name="van der Lee T.A.J."/>
        </authorList>
    </citation>
    <scope>NUCLEOTIDE SEQUENCE [LARGE SCALE GENOMIC DNA]</scope>
    <source>
        <strain evidence="8 9">CBS 675.73</strain>
    </source>
</reference>
<dbReference type="InterPro" id="IPR004853">
    <property type="entry name" value="Sugar_P_trans_dom"/>
</dbReference>
<evidence type="ECO:0000256" key="4">
    <source>
        <dbReference type="ARBA" id="ARBA00023136"/>
    </source>
</evidence>
<accession>A0A507FHQ2</accession>
<gene>
    <name evidence="8" type="ORF">CcCBS67573_g03550</name>
</gene>
<dbReference type="STRING" id="246404.A0A507FHQ2"/>
<evidence type="ECO:0000313" key="9">
    <source>
        <dbReference type="Proteomes" id="UP000320333"/>
    </source>
</evidence>
<feature type="region of interest" description="Disordered" evidence="5">
    <location>
        <begin position="26"/>
        <end position="45"/>
    </location>
</feature>
<keyword evidence="4 6" id="KW-0472">Membrane</keyword>
<dbReference type="Proteomes" id="UP000320333">
    <property type="component" value="Unassembled WGS sequence"/>
</dbReference>
<feature type="transmembrane region" description="Helical" evidence="6">
    <location>
        <begin position="76"/>
        <end position="96"/>
    </location>
</feature>
<evidence type="ECO:0000259" key="7">
    <source>
        <dbReference type="Pfam" id="PF03151"/>
    </source>
</evidence>
<feature type="transmembrane region" description="Helical" evidence="6">
    <location>
        <begin position="267"/>
        <end position="286"/>
    </location>
</feature>
<evidence type="ECO:0000256" key="2">
    <source>
        <dbReference type="ARBA" id="ARBA00022692"/>
    </source>
</evidence>
<dbReference type="GO" id="GO:0016020">
    <property type="term" value="C:membrane"/>
    <property type="evidence" value="ECO:0007669"/>
    <property type="project" value="UniProtKB-SubCell"/>
</dbReference>
<evidence type="ECO:0000256" key="1">
    <source>
        <dbReference type="ARBA" id="ARBA00004141"/>
    </source>
</evidence>
<sequence length="482" mass="52792">MPDSNSTVAGDGSPLVALSVYDAEKASSPMRRTGSGTSVGTPPPYSQLYNAPTLSSIRTADITDLKNIEQTLRDNAPFIVVCLLWYLASSVTSNVAKELLTVFRYPLTLSWIQFAFVSVGCLIVGAVQRYIQRIPNTGVRWPTPEAFRTTAPLTLFLISGHAFSSMAISRVPVSFAHTIKALSPLFTILIYKFVFKVNYAAKVYIALVPLTLGVMLVCTNKLSFHLLGFLCALISTLIFVVQNIVSKTIFDKQATRKHSKRMDKFNLLFYSSITSFFVMAPIWWFADGLAMVSWGSTTSPAMGPIVPFAIVNQSYPSPTATLAADQPLNWSAAHSTSANFYNAREHLNNTAHHIIATSDPRITATTSHIVRLFFLNGITHFAQAAFSFTVLSQVSSPVTFSIASLFKRIVVIVASLVYFGEARGVGFVQGVGLVLTFLGLYMYDQAKMEVKMDGLDGHTAEEVSFLDASDLKKKRRDSGLPV</sequence>
<feature type="transmembrane region" description="Helical" evidence="6">
    <location>
        <begin position="108"/>
        <end position="127"/>
    </location>
</feature>
<dbReference type="EMBL" id="QEAP01000091">
    <property type="protein sequence ID" value="TPX75175.1"/>
    <property type="molecule type" value="Genomic_DNA"/>
</dbReference>
<dbReference type="Pfam" id="PF03151">
    <property type="entry name" value="TPT"/>
    <property type="match status" value="2"/>
</dbReference>
<keyword evidence="9" id="KW-1185">Reference proteome</keyword>
<comment type="subcellular location">
    <subcellularLocation>
        <location evidence="1">Membrane</location>
        <topology evidence="1">Multi-pass membrane protein</topology>
    </subcellularLocation>
</comment>
<evidence type="ECO:0000256" key="5">
    <source>
        <dbReference type="SAM" id="MobiDB-lite"/>
    </source>
</evidence>
<keyword evidence="2 6" id="KW-0812">Transmembrane</keyword>
<keyword evidence="3 6" id="KW-1133">Transmembrane helix</keyword>
<feature type="domain" description="Sugar phosphate transporter" evidence="7">
    <location>
        <begin position="80"/>
        <end position="292"/>
    </location>
</feature>
<name>A0A507FHQ2_9FUNG</name>
<organism evidence="8 9">
    <name type="scientific">Chytriomyces confervae</name>
    <dbReference type="NCBI Taxonomy" id="246404"/>
    <lineage>
        <taxon>Eukaryota</taxon>
        <taxon>Fungi</taxon>
        <taxon>Fungi incertae sedis</taxon>
        <taxon>Chytridiomycota</taxon>
        <taxon>Chytridiomycota incertae sedis</taxon>
        <taxon>Chytridiomycetes</taxon>
        <taxon>Chytridiales</taxon>
        <taxon>Chytriomycetaceae</taxon>
        <taxon>Chytriomyces</taxon>
    </lineage>
</organism>
<dbReference type="InterPro" id="IPR050186">
    <property type="entry name" value="TPT_transporter"/>
</dbReference>
<evidence type="ECO:0000256" key="3">
    <source>
        <dbReference type="ARBA" id="ARBA00022989"/>
    </source>
</evidence>
<evidence type="ECO:0000313" key="8">
    <source>
        <dbReference type="EMBL" id="TPX75175.1"/>
    </source>
</evidence>
<comment type="caution">
    <text evidence="8">The sequence shown here is derived from an EMBL/GenBank/DDBJ whole genome shotgun (WGS) entry which is preliminary data.</text>
</comment>
<evidence type="ECO:0000256" key="6">
    <source>
        <dbReference type="SAM" id="Phobius"/>
    </source>
</evidence>
<dbReference type="AlphaFoldDB" id="A0A507FHQ2"/>
<feature type="transmembrane region" description="Helical" evidence="6">
    <location>
        <begin position="201"/>
        <end position="218"/>
    </location>
</feature>
<dbReference type="PANTHER" id="PTHR11132">
    <property type="entry name" value="SOLUTE CARRIER FAMILY 35"/>
    <property type="match status" value="1"/>
</dbReference>
<feature type="domain" description="Sugar phosphate transporter" evidence="7">
    <location>
        <begin position="364"/>
        <end position="443"/>
    </location>
</feature>
<proteinExistence type="predicted"/>
<protein>
    <recommendedName>
        <fullName evidence="7">Sugar phosphate transporter domain-containing protein</fullName>
    </recommendedName>
</protein>
<feature type="transmembrane region" description="Helical" evidence="6">
    <location>
        <begin position="398"/>
        <end position="419"/>
    </location>
</feature>
<feature type="transmembrane region" description="Helical" evidence="6">
    <location>
        <begin position="224"/>
        <end position="246"/>
    </location>
</feature>
<dbReference type="OrthoDB" id="1588579at2759"/>
<feature type="transmembrane region" description="Helical" evidence="6">
    <location>
        <begin position="369"/>
        <end position="391"/>
    </location>
</feature>